<reference evidence="7 8" key="1">
    <citation type="submission" date="2022-02" db="EMBL/GenBank/DDBJ databases">
        <title>Mesosutterella porci, a novel member of the family Sutterellaceae from pig feces.</title>
        <authorList>
            <person name="Wylensek D."/>
            <person name="Clavel T."/>
        </authorList>
    </citation>
    <scope>NUCLEOTIDE SEQUENCE [LARGE SCALE GENOMIC DNA]</scope>
    <source>
        <strain evidence="8">oilRF-744-wt-GAM-9</strain>
    </source>
</reference>
<evidence type="ECO:0000256" key="5">
    <source>
        <dbReference type="ARBA" id="ARBA00049244"/>
    </source>
</evidence>
<name>A0ABS9MTW8_9BURK</name>
<evidence type="ECO:0000256" key="2">
    <source>
        <dbReference type="ARBA" id="ARBA00011541"/>
    </source>
</evidence>
<evidence type="ECO:0000313" key="8">
    <source>
        <dbReference type="Proteomes" id="UP001297600"/>
    </source>
</evidence>
<comment type="similarity">
    <text evidence="1">Belongs to the DNA polymerase type-A family.</text>
</comment>
<dbReference type="InterPro" id="IPR036397">
    <property type="entry name" value="RNaseH_sf"/>
</dbReference>
<protein>
    <recommendedName>
        <fullName evidence="3">DNA-directed DNA polymerase</fullName>
        <ecNumber evidence="3">2.7.7.7</ecNumber>
    </recommendedName>
</protein>
<keyword evidence="4" id="KW-0235">DNA replication</keyword>
<feature type="domain" description="DNA-directed DNA polymerase family A palm" evidence="6">
    <location>
        <begin position="366"/>
        <end position="653"/>
    </location>
</feature>
<dbReference type="SUPFAM" id="SSF53098">
    <property type="entry name" value="Ribonuclease H-like"/>
    <property type="match status" value="1"/>
</dbReference>
<dbReference type="Gene3D" id="1.10.150.20">
    <property type="entry name" value="5' to 3' exonuclease, C-terminal subdomain"/>
    <property type="match status" value="1"/>
</dbReference>
<evidence type="ECO:0000256" key="4">
    <source>
        <dbReference type="ARBA" id="ARBA00022705"/>
    </source>
</evidence>
<dbReference type="InterPro" id="IPR012337">
    <property type="entry name" value="RNaseH-like_sf"/>
</dbReference>
<comment type="caution">
    <text evidence="7">The sequence shown here is derived from an EMBL/GenBank/DDBJ whole genome shotgun (WGS) entry which is preliminary data.</text>
</comment>
<comment type="subunit">
    <text evidence="2">Single-chain monomer with multiple functions.</text>
</comment>
<evidence type="ECO:0000256" key="1">
    <source>
        <dbReference type="ARBA" id="ARBA00007705"/>
    </source>
</evidence>
<gene>
    <name evidence="7" type="ORF">MAF45_09615</name>
</gene>
<proteinExistence type="inferred from homology"/>
<dbReference type="Gene3D" id="3.30.70.370">
    <property type="match status" value="1"/>
</dbReference>
<evidence type="ECO:0000259" key="6">
    <source>
        <dbReference type="SMART" id="SM00482"/>
    </source>
</evidence>
<dbReference type="SUPFAM" id="SSF56672">
    <property type="entry name" value="DNA/RNA polymerases"/>
    <property type="match status" value="1"/>
</dbReference>
<dbReference type="RefSeq" id="WP_237980120.1">
    <property type="nucleotide sequence ID" value="NZ_JAKNCT010000012.1"/>
</dbReference>
<comment type="catalytic activity">
    <reaction evidence="5">
        <text>DNA(n) + a 2'-deoxyribonucleoside 5'-triphosphate = DNA(n+1) + diphosphate</text>
        <dbReference type="Rhea" id="RHEA:22508"/>
        <dbReference type="Rhea" id="RHEA-COMP:17339"/>
        <dbReference type="Rhea" id="RHEA-COMP:17340"/>
        <dbReference type="ChEBI" id="CHEBI:33019"/>
        <dbReference type="ChEBI" id="CHEBI:61560"/>
        <dbReference type="ChEBI" id="CHEBI:173112"/>
        <dbReference type="EC" id="2.7.7.7"/>
    </reaction>
</comment>
<dbReference type="SMART" id="SM00482">
    <property type="entry name" value="POLAc"/>
    <property type="match status" value="1"/>
</dbReference>
<sequence>MKLFLDTETYCETPIAYGTHRYAEDAELMLFAWAFDDEPAQVVDLTAGEAIPQRVLRAFKDPAVELWAHNSHFDRTILKRQFPEVADPARWRDTMILAYAHSLPGALGALCPLLGIPEDQAKDRDGHRLVLLFCKPQSAFRKIRRHTRLTDPEDWAHFKEYCRRDVGSMHEVWKRLPHWNEKSFPLWREWTLDQKINDRGMQIDMDLVHAAIDASAAAKASADRRVHEMTSGQVSTTGQRDELLGFMLREYGVTLPDMQKATLERRLDDPELPDEVREMIALRLQSTKTSVQKFVALANCSNKDGRLRGCMQYMGAARTGRFSGRLFQPQNLPRGSMKPDEVEAAIAALKGGVADLLYSDVMSVVSSCIRGAIIAPPGKKLVVADLSNIEGRVLAWLAGEEWKLKAFRAYDEGTGVDLYKATYGRTFGVKPEDVTKKQRQIGKVLELAMGYQGGVGAFLTFARAYRVDLDELADHTRKAINPKYWSAAEDSYDWCLKHGGSHGLAKDTYIACDAIKRAWRDAHPAICKFWPDVSEACDWMLTAQTPKVVGKCVFGRLSRSFCGVKLPSGRFVCYPMARLPREDERATFGYQGINQYSRKWTDIRTYGGKVVENLTQATARDLLVDSFARVEAAGYRIVFSVHDELITECPDAPEFTADSLAGLMTSGAPWSKGLPLSAAGFEGYRYKKD</sequence>
<dbReference type="InterPro" id="IPR001098">
    <property type="entry name" value="DNA-dir_DNA_pol_A_palm_dom"/>
</dbReference>
<evidence type="ECO:0000256" key="3">
    <source>
        <dbReference type="ARBA" id="ARBA00012417"/>
    </source>
</evidence>
<keyword evidence="8" id="KW-1185">Reference proteome</keyword>
<organism evidence="7 8">
    <name type="scientific">Mesosutterella porci</name>
    <dbReference type="NCBI Taxonomy" id="2915351"/>
    <lineage>
        <taxon>Bacteria</taxon>
        <taxon>Pseudomonadati</taxon>
        <taxon>Pseudomonadota</taxon>
        <taxon>Betaproteobacteria</taxon>
        <taxon>Burkholderiales</taxon>
        <taxon>Sutterellaceae</taxon>
        <taxon>Mesosutterella</taxon>
    </lineage>
</organism>
<dbReference type="EC" id="2.7.7.7" evidence="3"/>
<dbReference type="Proteomes" id="UP001297600">
    <property type="component" value="Unassembled WGS sequence"/>
</dbReference>
<accession>A0ABS9MTW8</accession>
<dbReference type="EMBL" id="JAKNCT010000012">
    <property type="protein sequence ID" value="MCG5031695.1"/>
    <property type="molecule type" value="Genomic_DNA"/>
</dbReference>
<dbReference type="PANTHER" id="PTHR10133:SF27">
    <property type="entry name" value="DNA POLYMERASE NU"/>
    <property type="match status" value="1"/>
</dbReference>
<dbReference type="Pfam" id="PF00476">
    <property type="entry name" value="DNA_pol_A"/>
    <property type="match status" value="1"/>
</dbReference>
<dbReference type="InterPro" id="IPR043502">
    <property type="entry name" value="DNA/RNA_pol_sf"/>
</dbReference>
<dbReference type="Gene3D" id="3.30.420.10">
    <property type="entry name" value="Ribonuclease H-like superfamily/Ribonuclease H"/>
    <property type="match status" value="1"/>
</dbReference>
<dbReference type="PANTHER" id="PTHR10133">
    <property type="entry name" value="DNA POLYMERASE I"/>
    <property type="match status" value="1"/>
</dbReference>
<dbReference type="InterPro" id="IPR002298">
    <property type="entry name" value="DNA_polymerase_A"/>
</dbReference>
<evidence type="ECO:0000313" key="7">
    <source>
        <dbReference type="EMBL" id="MCG5031695.1"/>
    </source>
</evidence>